<gene>
    <name evidence="1" type="ORF">B0T10DRAFT_501135</name>
</gene>
<proteinExistence type="predicted"/>
<dbReference type="Proteomes" id="UP000777438">
    <property type="component" value="Unassembled WGS sequence"/>
</dbReference>
<dbReference type="OrthoDB" id="5111900at2759"/>
<dbReference type="EMBL" id="JAGPYM010000063">
    <property type="protein sequence ID" value="KAH6870918.1"/>
    <property type="molecule type" value="Genomic_DNA"/>
</dbReference>
<comment type="caution">
    <text evidence="1">The sequence shown here is derived from an EMBL/GenBank/DDBJ whole genome shotgun (WGS) entry which is preliminary data.</text>
</comment>
<evidence type="ECO:0000313" key="2">
    <source>
        <dbReference type="Proteomes" id="UP000777438"/>
    </source>
</evidence>
<dbReference type="AlphaFoldDB" id="A0A9P8VPD6"/>
<keyword evidence="2" id="KW-1185">Reference proteome</keyword>
<organism evidence="1 2">
    <name type="scientific">Thelonectria olida</name>
    <dbReference type="NCBI Taxonomy" id="1576542"/>
    <lineage>
        <taxon>Eukaryota</taxon>
        <taxon>Fungi</taxon>
        <taxon>Dikarya</taxon>
        <taxon>Ascomycota</taxon>
        <taxon>Pezizomycotina</taxon>
        <taxon>Sordariomycetes</taxon>
        <taxon>Hypocreomycetidae</taxon>
        <taxon>Hypocreales</taxon>
        <taxon>Nectriaceae</taxon>
        <taxon>Thelonectria</taxon>
    </lineage>
</organism>
<name>A0A9P8VPD6_9HYPO</name>
<reference evidence="1 2" key="1">
    <citation type="journal article" date="2021" name="Nat. Commun.">
        <title>Genetic determinants of endophytism in the Arabidopsis root mycobiome.</title>
        <authorList>
            <person name="Mesny F."/>
            <person name="Miyauchi S."/>
            <person name="Thiergart T."/>
            <person name="Pickel B."/>
            <person name="Atanasova L."/>
            <person name="Karlsson M."/>
            <person name="Huettel B."/>
            <person name="Barry K.W."/>
            <person name="Haridas S."/>
            <person name="Chen C."/>
            <person name="Bauer D."/>
            <person name="Andreopoulos W."/>
            <person name="Pangilinan J."/>
            <person name="LaButti K."/>
            <person name="Riley R."/>
            <person name="Lipzen A."/>
            <person name="Clum A."/>
            <person name="Drula E."/>
            <person name="Henrissat B."/>
            <person name="Kohler A."/>
            <person name="Grigoriev I.V."/>
            <person name="Martin F.M."/>
            <person name="Hacquard S."/>
        </authorList>
    </citation>
    <scope>NUCLEOTIDE SEQUENCE [LARGE SCALE GENOMIC DNA]</scope>
    <source>
        <strain evidence="1 2">MPI-CAGE-CH-0241</strain>
    </source>
</reference>
<protein>
    <submittedName>
        <fullName evidence="1">Uncharacterized protein</fullName>
    </submittedName>
</protein>
<evidence type="ECO:0000313" key="1">
    <source>
        <dbReference type="EMBL" id="KAH6870918.1"/>
    </source>
</evidence>
<sequence>MPRCSSLASGSQFTQRLTALRAYSYSMHRYTQNQMTVLPDSSTTVLMPNRTSAPSHVSSDLSRGI</sequence>
<accession>A0A9P8VPD6</accession>